<dbReference type="Gene3D" id="1.10.150.240">
    <property type="entry name" value="Putative phosphatase, domain 2"/>
    <property type="match status" value="1"/>
</dbReference>
<dbReference type="Gene3D" id="3.40.50.1000">
    <property type="entry name" value="HAD superfamily/HAD-like"/>
    <property type="match status" value="1"/>
</dbReference>
<dbReference type="InterPro" id="IPR023198">
    <property type="entry name" value="PGP-like_dom2"/>
</dbReference>
<dbReference type="NCBIfam" id="TIGR01549">
    <property type="entry name" value="HAD-SF-IA-v1"/>
    <property type="match status" value="1"/>
</dbReference>
<protein>
    <submittedName>
        <fullName evidence="3">Haloacid dehalogenase superfamily, subfamily IA, variant 1 with third motif having Dx(3-4)D or Dx(3-4)E</fullName>
    </submittedName>
</protein>
<feature type="compositionally biased region" description="Polar residues" evidence="2">
    <location>
        <begin position="1"/>
        <end position="17"/>
    </location>
</feature>
<sequence>MTTPTEGQTTPHGTANHASGVGDPDPILFDMDGVILQGRRTDPEIYVAAADRAIAEFDVHPTPDQQAVLRSHRCDEVVASVCTALGIEYEAFWRHKERHASEIANERLRAGERALYDGASALDALAESRPLALVSNNRHQTVSFVAEYFGLDETFAVVRGRDPTPEGFHRRKPDPFYLEDALDALGVTTGVYVGDREKDLRAASRAGLEGVLVRREFNRDETPTTAPAAEISSLSDLLDLPLLGGR</sequence>
<organism evidence="3 4">
    <name type="scientific">Halovenus aranensis</name>
    <dbReference type="NCBI Taxonomy" id="890420"/>
    <lineage>
        <taxon>Archaea</taxon>
        <taxon>Methanobacteriati</taxon>
        <taxon>Methanobacteriota</taxon>
        <taxon>Stenosarchaea group</taxon>
        <taxon>Halobacteria</taxon>
        <taxon>Halobacteriales</taxon>
        <taxon>Haloarculaceae</taxon>
        <taxon>Halovenus</taxon>
    </lineage>
</organism>
<comment type="similarity">
    <text evidence="1">Belongs to the HAD-like hydrolase superfamily.</text>
</comment>
<dbReference type="GO" id="GO:0008967">
    <property type="term" value="F:phosphoglycolate phosphatase activity"/>
    <property type="evidence" value="ECO:0007669"/>
    <property type="project" value="TreeGrafter"/>
</dbReference>
<dbReference type="STRING" id="890420.SAMN05216226_11478"/>
<dbReference type="SUPFAM" id="SSF56784">
    <property type="entry name" value="HAD-like"/>
    <property type="match status" value="1"/>
</dbReference>
<dbReference type="InterPro" id="IPR023214">
    <property type="entry name" value="HAD_sf"/>
</dbReference>
<dbReference type="OrthoDB" id="115864at2157"/>
<dbReference type="InterPro" id="IPR036412">
    <property type="entry name" value="HAD-like_sf"/>
</dbReference>
<name>A0A1G8YFT0_9EURY</name>
<dbReference type="SFLD" id="SFLDS00003">
    <property type="entry name" value="Haloacid_Dehalogenase"/>
    <property type="match status" value="1"/>
</dbReference>
<evidence type="ECO:0000256" key="1">
    <source>
        <dbReference type="ARBA" id="ARBA00007958"/>
    </source>
</evidence>
<accession>A0A1G8YFT0</accession>
<dbReference type="Pfam" id="PF00702">
    <property type="entry name" value="Hydrolase"/>
    <property type="match status" value="1"/>
</dbReference>
<dbReference type="InterPro" id="IPR050155">
    <property type="entry name" value="HAD-like_hydrolase_sf"/>
</dbReference>
<dbReference type="RefSeq" id="WP_092704040.1">
    <property type="nucleotide sequence ID" value="NZ_FNFC01000014.1"/>
</dbReference>
<reference evidence="3 4" key="1">
    <citation type="submission" date="2016-10" db="EMBL/GenBank/DDBJ databases">
        <authorList>
            <person name="de Groot N.N."/>
        </authorList>
    </citation>
    <scope>NUCLEOTIDE SEQUENCE [LARGE SCALE GENOMIC DNA]</scope>
    <source>
        <strain evidence="3 4">IBRC-M10015</strain>
    </source>
</reference>
<feature type="region of interest" description="Disordered" evidence="2">
    <location>
        <begin position="1"/>
        <end position="23"/>
    </location>
</feature>
<proteinExistence type="inferred from homology"/>
<dbReference type="Proteomes" id="UP000198856">
    <property type="component" value="Unassembled WGS sequence"/>
</dbReference>
<dbReference type="AlphaFoldDB" id="A0A1G8YFT0"/>
<gene>
    <name evidence="3" type="ORF">SAMN05216226_11478</name>
</gene>
<dbReference type="EMBL" id="FNFC01000014">
    <property type="protein sequence ID" value="SDK01581.1"/>
    <property type="molecule type" value="Genomic_DNA"/>
</dbReference>
<dbReference type="PANTHER" id="PTHR43434">
    <property type="entry name" value="PHOSPHOGLYCOLATE PHOSPHATASE"/>
    <property type="match status" value="1"/>
</dbReference>
<evidence type="ECO:0000256" key="2">
    <source>
        <dbReference type="SAM" id="MobiDB-lite"/>
    </source>
</evidence>
<evidence type="ECO:0000313" key="4">
    <source>
        <dbReference type="Proteomes" id="UP000198856"/>
    </source>
</evidence>
<keyword evidence="4" id="KW-1185">Reference proteome</keyword>
<evidence type="ECO:0000313" key="3">
    <source>
        <dbReference type="EMBL" id="SDK01581.1"/>
    </source>
</evidence>
<dbReference type="InterPro" id="IPR006439">
    <property type="entry name" value="HAD-SF_hydro_IA"/>
</dbReference>
<dbReference type="GO" id="GO:0006281">
    <property type="term" value="P:DNA repair"/>
    <property type="evidence" value="ECO:0007669"/>
    <property type="project" value="TreeGrafter"/>
</dbReference>
<dbReference type="SFLD" id="SFLDG01129">
    <property type="entry name" value="C1.5:_HAD__Beta-PGM__Phosphata"/>
    <property type="match status" value="1"/>
</dbReference>
<dbReference type="PANTHER" id="PTHR43434:SF1">
    <property type="entry name" value="PHOSPHOGLYCOLATE PHOSPHATASE"/>
    <property type="match status" value="1"/>
</dbReference>